<reference evidence="3 4" key="1">
    <citation type="journal article" date="2019" name="Nat. Plants">
        <title>Genome sequencing of Musa balbisiana reveals subgenome evolution and function divergence in polyploid bananas.</title>
        <authorList>
            <person name="Yao X."/>
        </authorList>
    </citation>
    <scope>NUCLEOTIDE SEQUENCE [LARGE SCALE GENOMIC DNA]</scope>
    <source>
        <strain evidence="4">cv. DH-PKW</strain>
        <tissue evidence="3">Leaves</tissue>
    </source>
</reference>
<comment type="caution">
    <text evidence="3">The sequence shown here is derived from an EMBL/GenBank/DDBJ whole genome shotgun (WGS) entry which is preliminary data.</text>
</comment>
<dbReference type="Proteomes" id="UP000317650">
    <property type="component" value="Chromosome 8"/>
</dbReference>
<feature type="chain" id="PRO_5020969809" evidence="2">
    <location>
        <begin position="36"/>
        <end position="120"/>
    </location>
</feature>
<accession>A0A4S8K5K1</accession>
<sequence>MKRGDVVVHGHGFLLFALVVLFLVTCFLLPPAADARAAPSEKKHNSASAETGVAGGVVKTYPAMSTRKLKSSCPPNGNGSITYCALDPNHPVPLPPSPCRQNGAYRCSPRRQSPPPPAPP</sequence>
<feature type="signal peptide" evidence="2">
    <location>
        <begin position="1"/>
        <end position="35"/>
    </location>
</feature>
<name>A0A4S8K5K1_MUSBA</name>
<protein>
    <submittedName>
        <fullName evidence="3">Uncharacterized protein</fullName>
    </submittedName>
</protein>
<dbReference type="EMBL" id="PYDT01000002">
    <property type="protein sequence ID" value="THU70156.1"/>
    <property type="molecule type" value="Genomic_DNA"/>
</dbReference>
<evidence type="ECO:0000256" key="2">
    <source>
        <dbReference type="SAM" id="SignalP"/>
    </source>
</evidence>
<evidence type="ECO:0000313" key="4">
    <source>
        <dbReference type="Proteomes" id="UP000317650"/>
    </source>
</evidence>
<keyword evidence="4" id="KW-1185">Reference proteome</keyword>
<dbReference type="AlphaFoldDB" id="A0A4S8K5K1"/>
<evidence type="ECO:0000313" key="3">
    <source>
        <dbReference type="EMBL" id="THU70156.1"/>
    </source>
</evidence>
<feature type="region of interest" description="Disordered" evidence="1">
    <location>
        <begin position="95"/>
        <end position="120"/>
    </location>
</feature>
<evidence type="ECO:0000256" key="1">
    <source>
        <dbReference type="SAM" id="MobiDB-lite"/>
    </source>
</evidence>
<gene>
    <name evidence="3" type="ORF">C4D60_Mb08t22060</name>
</gene>
<organism evidence="3 4">
    <name type="scientific">Musa balbisiana</name>
    <name type="common">Banana</name>
    <dbReference type="NCBI Taxonomy" id="52838"/>
    <lineage>
        <taxon>Eukaryota</taxon>
        <taxon>Viridiplantae</taxon>
        <taxon>Streptophyta</taxon>
        <taxon>Embryophyta</taxon>
        <taxon>Tracheophyta</taxon>
        <taxon>Spermatophyta</taxon>
        <taxon>Magnoliopsida</taxon>
        <taxon>Liliopsida</taxon>
        <taxon>Zingiberales</taxon>
        <taxon>Musaceae</taxon>
        <taxon>Musa</taxon>
    </lineage>
</organism>
<proteinExistence type="predicted"/>
<keyword evidence="2" id="KW-0732">Signal</keyword>